<feature type="chain" id="PRO_5046116922" description="Cyclophilin-like domain-containing protein" evidence="1">
    <location>
        <begin position="23"/>
        <end position="159"/>
    </location>
</feature>
<reference evidence="3 4" key="1">
    <citation type="submission" date="2023-07" db="EMBL/GenBank/DDBJ databases">
        <title>Genomic Encyclopedia of Type Strains, Phase IV (KMG-IV): sequencing the most valuable type-strain genomes for metagenomic binning, comparative biology and taxonomic classification.</title>
        <authorList>
            <person name="Goeker M."/>
        </authorList>
    </citation>
    <scope>NUCLEOTIDE SEQUENCE [LARGE SCALE GENOMIC DNA]</scope>
    <source>
        <strain evidence="3 4">DSM 16784</strain>
    </source>
</reference>
<dbReference type="InterPro" id="IPR041183">
    <property type="entry name" value="Cyclophilin-like"/>
</dbReference>
<dbReference type="RefSeq" id="WP_307409158.1">
    <property type="nucleotide sequence ID" value="NZ_JAUSUR010000005.1"/>
</dbReference>
<keyword evidence="4" id="KW-1185">Reference proteome</keyword>
<dbReference type="Pfam" id="PF18050">
    <property type="entry name" value="Cyclophil_like2"/>
    <property type="match status" value="1"/>
</dbReference>
<name>A0ABU0E4Y1_9FIRM</name>
<dbReference type="EMBL" id="JAUSUR010000005">
    <property type="protein sequence ID" value="MDQ0361968.1"/>
    <property type="molecule type" value="Genomic_DNA"/>
</dbReference>
<dbReference type="Gene3D" id="2.40.100.20">
    <property type="match status" value="1"/>
</dbReference>
<sequence length="159" mass="18251">MKGVKILITLMMSFLISSCSNQNTSLVENEKAEEAETSKELISIVVEIDSVEFTAKLYDNDATKEFIQLFPLTIVMDDLNNNEKKYDLNIDLSMMDTTRPQKMESGEIMYWSNRTLVVFYESFDNAYGGYIKLGYVEDIDSFSTLLRENPTVTITFKLD</sequence>
<dbReference type="Proteomes" id="UP001230220">
    <property type="component" value="Unassembled WGS sequence"/>
</dbReference>
<accession>A0ABU0E4Y1</accession>
<dbReference type="SUPFAM" id="SSF50891">
    <property type="entry name" value="Cyclophilin-like"/>
    <property type="match status" value="1"/>
</dbReference>
<proteinExistence type="predicted"/>
<protein>
    <recommendedName>
        <fullName evidence="2">Cyclophilin-like domain-containing protein</fullName>
    </recommendedName>
</protein>
<feature type="domain" description="Cyclophilin-like" evidence="2">
    <location>
        <begin position="47"/>
        <end position="156"/>
    </location>
</feature>
<comment type="caution">
    <text evidence="3">The sequence shown here is derived from an EMBL/GenBank/DDBJ whole genome shotgun (WGS) entry which is preliminary data.</text>
</comment>
<evidence type="ECO:0000313" key="3">
    <source>
        <dbReference type="EMBL" id="MDQ0361968.1"/>
    </source>
</evidence>
<keyword evidence="1" id="KW-0732">Signal</keyword>
<evidence type="ECO:0000259" key="2">
    <source>
        <dbReference type="Pfam" id="PF18050"/>
    </source>
</evidence>
<dbReference type="InterPro" id="IPR029000">
    <property type="entry name" value="Cyclophilin-like_dom_sf"/>
</dbReference>
<evidence type="ECO:0000313" key="4">
    <source>
        <dbReference type="Proteomes" id="UP001230220"/>
    </source>
</evidence>
<feature type="signal peptide" evidence="1">
    <location>
        <begin position="1"/>
        <end position="22"/>
    </location>
</feature>
<evidence type="ECO:0000256" key="1">
    <source>
        <dbReference type="SAM" id="SignalP"/>
    </source>
</evidence>
<dbReference type="PROSITE" id="PS51257">
    <property type="entry name" value="PROKAR_LIPOPROTEIN"/>
    <property type="match status" value="1"/>
</dbReference>
<organism evidence="3 4">
    <name type="scientific">Breznakia pachnodae</name>
    <dbReference type="NCBI Taxonomy" id="265178"/>
    <lineage>
        <taxon>Bacteria</taxon>
        <taxon>Bacillati</taxon>
        <taxon>Bacillota</taxon>
        <taxon>Erysipelotrichia</taxon>
        <taxon>Erysipelotrichales</taxon>
        <taxon>Erysipelotrichaceae</taxon>
        <taxon>Breznakia</taxon>
    </lineage>
</organism>
<gene>
    <name evidence="3" type="ORF">J2S15_002721</name>
</gene>